<dbReference type="InterPro" id="IPR008920">
    <property type="entry name" value="TF_FadR/GntR_C"/>
</dbReference>
<dbReference type="InterPro" id="IPR011711">
    <property type="entry name" value="GntR_C"/>
</dbReference>
<feature type="domain" description="GntR C-terminal" evidence="5">
    <location>
        <begin position="34"/>
        <end position="70"/>
    </location>
</feature>
<dbReference type="Proteomes" id="UP001597299">
    <property type="component" value="Unassembled WGS sequence"/>
</dbReference>
<dbReference type="SUPFAM" id="SSF48008">
    <property type="entry name" value="GntR ligand-binding domain-like"/>
    <property type="match status" value="1"/>
</dbReference>
<feature type="region of interest" description="Disordered" evidence="4">
    <location>
        <begin position="21"/>
        <end position="44"/>
    </location>
</feature>
<evidence type="ECO:0000259" key="5">
    <source>
        <dbReference type="Pfam" id="PF07729"/>
    </source>
</evidence>
<keyword evidence="3" id="KW-0804">Transcription</keyword>
<dbReference type="RefSeq" id="WP_213351852.1">
    <property type="nucleotide sequence ID" value="NZ_JAHBGB010000012.1"/>
</dbReference>
<evidence type="ECO:0000313" key="7">
    <source>
        <dbReference type="Proteomes" id="UP001597299"/>
    </source>
</evidence>
<organism evidence="6 7">
    <name type="scientific">Ancylobacter oerskovii</name>
    <dbReference type="NCBI Taxonomy" id="459519"/>
    <lineage>
        <taxon>Bacteria</taxon>
        <taxon>Pseudomonadati</taxon>
        <taxon>Pseudomonadota</taxon>
        <taxon>Alphaproteobacteria</taxon>
        <taxon>Hyphomicrobiales</taxon>
        <taxon>Xanthobacteraceae</taxon>
        <taxon>Ancylobacter</taxon>
    </lineage>
</organism>
<gene>
    <name evidence="6" type="ORF">ACFSNC_24250</name>
</gene>
<name>A0ABW4Z4N3_9HYPH</name>
<evidence type="ECO:0000256" key="2">
    <source>
        <dbReference type="ARBA" id="ARBA00023125"/>
    </source>
</evidence>
<evidence type="ECO:0000256" key="1">
    <source>
        <dbReference type="ARBA" id="ARBA00023015"/>
    </source>
</evidence>
<keyword evidence="2" id="KW-0238">DNA-binding</keyword>
<keyword evidence="7" id="KW-1185">Reference proteome</keyword>
<protein>
    <submittedName>
        <fullName evidence="6">FCD domain-containing protein</fullName>
    </submittedName>
</protein>
<dbReference type="Gene3D" id="1.20.120.530">
    <property type="entry name" value="GntR ligand-binding domain-like"/>
    <property type="match status" value="1"/>
</dbReference>
<evidence type="ECO:0000256" key="4">
    <source>
        <dbReference type="SAM" id="MobiDB-lite"/>
    </source>
</evidence>
<comment type="caution">
    <text evidence="6">The sequence shown here is derived from an EMBL/GenBank/DDBJ whole genome shotgun (WGS) entry which is preliminary data.</text>
</comment>
<accession>A0ABW4Z4N3</accession>
<proteinExistence type="predicted"/>
<keyword evidence="1" id="KW-0805">Transcription regulation</keyword>
<dbReference type="Pfam" id="PF07729">
    <property type="entry name" value="FCD"/>
    <property type="match status" value="1"/>
</dbReference>
<sequence length="95" mass="10641">MIVPVRERRRHDQRIGQLAWRPDGVPGAASWPCSRPARPTGSHHEHQMILDALLDGDGVRAIALMEDHLGNVEDRLDLDRDTRKSVDLGRLFTGG</sequence>
<evidence type="ECO:0000256" key="3">
    <source>
        <dbReference type="ARBA" id="ARBA00023163"/>
    </source>
</evidence>
<dbReference type="EMBL" id="JBHUHD010000004">
    <property type="protein sequence ID" value="MFD2143510.1"/>
    <property type="molecule type" value="Genomic_DNA"/>
</dbReference>
<evidence type="ECO:0000313" key="6">
    <source>
        <dbReference type="EMBL" id="MFD2143510.1"/>
    </source>
</evidence>
<reference evidence="7" key="1">
    <citation type="journal article" date="2019" name="Int. J. Syst. Evol. Microbiol.">
        <title>The Global Catalogue of Microorganisms (GCM) 10K type strain sequencing project: providing services to taxonomists for standard genome sequencing and annotation.</title>
        <authorList>
            <consortium name="The Broad Institute Genomics Platform"/>
            <consortium name="The Broad Institute Genome Sequencing Center for Infectious Disease"/>
            <person name="Wu L."/>
            <person name="Ma J."/>
        </authorList>
    </citation>
    <scope>NUCLEOTIDE SEQUENCE [LARGE SCALE GENOMIC DNA]</scope>
    <source>
        <strain evidence="7">CCM 7435</strain>
    </source>
</reference>